<evidence type="ECO:0000256" key="2">
    <source>
        <dbReference type="ARBA" id="ARBA00007866"/>
    </source>
</evidence>
<reference evidence="22" key="1">
    <citation type="submission" date="2016-10" db="EMBL/GenBank/DDBJ databases">
        <title>Complete mitochondrial genomes of 50 helminths species.</title>
        <authorList>
            <person name="Kikuchi T."/>
            <person name="Holroyd N."/>
            <person name="Berriman M."/>
        </authorList>
    </citation>
    <scope>NUCLEOTIDE SEQUENCE</scope>
</reference>
<evidence type="ECO:0000256" key="15">
    <source>
        <dbReference type="ARBA" id="ARBA00023128"/>
    </source>
</evidence>
<dbReference type="PROSITE" id="PS00078">
    <property type="entry name" value="COX2"/>
    <property type="match status" value="1"/>
</dbReference>
<evidence type="ECO:0000256" key="19">
    <source>
        <dbReference type="SAM" id="Phobius"/>
    </source>
</evidence>
<dbReference type="SUPFAM" id="SSF49503">
    <property type="entry name" value="Cupredoxins"/>
    <property type="match status" value="1"/>
</dbReference>
<evidence type="ECO:0000256" key="3">
    <source>
        <dbReference type="ARBA" id="ARBA00011164"/>
    </source>
</evidence>
<dbReference type="PANTHER" id="PTHR22888">
    <property type="entry name" value="CYTOCHROME C OXIDASE, SUBUNIT II"/>
    <property type="match status" value="1"/>
</dbReference>
<dbReference type="GO" id="GO:0004129">
    <property type="term" value="F:cytochrome-c oxidase activity"/>
    <property type="evidence" value="ECO:0007669"/>
    <property type="project" value="UniProtKB-EC"/>
</dbReference>
<keyword evidence="5 18" id="KW-0813">Transport</keyword>
<comment type="similarity">
    <text evidence="2 18">Belongs to the cytochrome c oxidase subunit 2 family.</text>
</comment>
<dbReference type="Gene3D" id="1.10.287.90">
    <property type="match status" value="1"/>
</dbReference>
<accession>A0A1E1GJ27</accession>
<keyword evidence="11" id="KW-1278">Translocase</keyword>
<dbReference type="Pfam" id="PF02790">
    <property type="entry name" value="COX2_TM"/>
    <property type="match status" value="1"/>
</dbReference>
<dbReference type="InterPro" id="IPR008972">
    <property type="entry name" value="Cupredoxin"/>
</dbReference>
<geneLocation type="mitochondrion" evidence="22"/>
<evidence type="ECO:0000256" key="12">
    <source>
        <dbReference type="ARBA" id="ARBA00022982"/>
    </source>
</evidence>
<proteinExistence type="inferred from homology"/>
<dbReference type="PANTHER" id="PTHR22888:SF9">
    <property type="entry name" value="CYTOCHROME C OXIDASE SUBUNIT 2"/>
    <property type="match status" value="1"/>
</dbReference>
<evidence type="ECO:0000256" key="18">
    <source>
        <dbReference type="RuleBase" id="RU000457"/>
    </source>
</evidence>
<dbReference type="GO" id="GO:0042773">
    <property type="term" value="P:ATP synthesis coupled electron transport"/>
    <property type="evidence" value="ECO:0007669"/>
    <property type="project" value="TreeGrafter"/>
</dbReference>
<keyword evidence="15 18" id="KW-0496">Mitochondrion</keyword>
<dbReference type="InterPro" id="IPR036257">
    <property type="entry name" value="Cyt_c_oxidase_su2_TM_sf"/>
</dbReference>
<keyword evidence="13 19" id="KW-1133">Transmembrane helix</keyword>
<feature type="domain" description="Cytochrome oxidase subunit II transmembrane region profile" evidence="21">
    <location>
        <begin position="11"/>
        <end position="101"/>
    </location>
</feature>
<evidence type="ECO:0000256" key="1">
    <source>
        <dbReference type="ARBA" id="ARBA00004448"/>
    </source>
</evidence>
<keyword evidence="7 18" id="KW-0812">Transmembrane</keyword>
<gene>
    <name evidence="22" type="primary">COX2</name>
</gene>
<organism evidence="22">
    <name type="scientific">Trichuris muris</name>
    <name type="common">Mouse whipworm</name>
    <dbReference type="NCBI Taxonomy" id="70415"/>
    <lineage>
        <taxon>Eukaryota</taxon>
        <taxon>Metazoa</taxon>
        <taxon>Ecdysozoa</taxon>
        <taxon>Nematoda</taxon>
        <taxon>Enoplea</taxon>
        <taxon>Dorylaimia</taxon>
        <taxon>Trichinellida</taxon>
        <taxon>Trichuridae</taxon>
        <taxon>Trichuris</taxon>
    </lineage>
</organism>
<feature type="transmembrane region" description="Helical" evidence="19">
    <location>
        <begin position="70"/>
        <end position="91"/>
    </location>
</feature>
<evidence type="ECO:0000256" key="14">
    <source>
        <dbReference type="ARBA" id="ARBA00023008"/>
    </source>
</evidence>
<evidence type="ECO:0000256" key="13">
    <source>
        <dbReference type="ARBA" id="ARBA00022989"/>
    </source>
</evidence>
<comment type="subunit">
    <text evidence="3">Component of the cytochrome c oxidase (complex IV, CIV), a multisubunit enzyme composed of a catalytic core of 3 subunits and several supernumerary subunits. The complex exists as a monomer or a dimer and forms supercomplexes (SCs) in the inner mitochondrial membrane with ubiquinol-cytochrome c oxidoreductase (cytochrome b-c1 complex, complex III, CIII).</text>
</comment>
<evidence type="ECO:0000256" key="5">
    <source>
        <dbReference type="ARBA" id="ARBA00022448"/>
    </source>
</evidence>
<comment type="function">
    <text evidence="18">Component of the cytochrome c oxidase, the last enzyme in the mitochondrial electron transport chain which drives oxidative phosphorylation. The respiratory chain contains 3 multisubunit complexes succinate dehydrogenase (complex II, CII), ubiquinol-cytochrome c oxidoreductase (cytochrome b-c1 complex, complex III, CIII) and cytochrome c oxidase (complex IV, CIV), that cooperate to transfer electrons derived from NADH and succinate to molecular oxygen, creating an electrochemical gradient over the inner membrane that drives transmembrane transport and the ATP synthase. Cytochrome c oxidase is the component of the respiratory chain that catalyzes the reduction of oxygen to water. Electrons originating from reduced cytochrome c in the intermembrane space (IMS) are transferred via the dinuclear copper A center (CU(A)) of subunit 2 and heme A of subunit 1 to the active site in subunit 1, a binuclear center (BNC) formed by heme A3 and copper B (CU(B)). The BNC reduces molecular oxygen to 2 water molecules using 4 electrons from cytochrome c in the IMS and 4 protons from the mitochondrial matrix.</text>
</comment>
<keyword evidence="9 18" id="KW-0999">Mitochondrion inner membrane</keyword>
<name>A0A1E1GJ27_TRIMR</name>
<feature type="transmembrane region" description="Helical" evidence="19">
    <location>
        <begin position="36"/>
        <end position="58"/>
    </location>
</feature>
<sequence length="236" mass="27373">MINTLLFSHQMMKWNPLYTQDSIGPFSLYSNNLCDWVMVMMFLILMAVTWFYFSLTFIKANTNTILEHKSIEFAWTSAPMIILSLMASISMKTLYTEELSDQPPVMNLMITGHQWYWEYYYPDFNISFDSFLAQWENDNYRNLECDTRTLLPVKTPLRIAVTSADVIHSWSVPSLMIKLDATPGRIISFAHYSNLPGMSFGFCAELCGVNHSYMPIALEHTSVLLFKNWLSVMDNN</sequence>
<evidence type="ECO:0000256" key="9">
    <source>
        <dbReference type="ARBA" id="ARBA00022792"/>
    </source>
</evidence>
<comment type="subcellular location">
    <subcellularLocation>
        <location evidence="1 18">Mitochondrion inner membrane</location>
        <topology evidence="1 18">Multi-pass membrane protein</topology>
    </subcellularLocation>
</comment>
<evidence type="ECO:0000256" key="16">
    <source>
        <dbReference type="ARBA" id="ARBA00023136"/>
    </source>
</evidence>
<evidence type="ECO:0000256" key="8">
    <source>
        <dbReference type="ARBA" id="ARBA00022723"/>
    </source>
</evidence>
<dbReference type="PRINTS" id="PR01166">
    <property type="entry name" value="CYCOXIDASEII"/>
</dbReference>
<comment type="cofactor">
    <cofactor evidence="18">
        <name>Cu cation</name>
        <dbReference type="ChEBI" id="CHEBI:23378"/>
    </cofactor>
    <text evidence="18">Binds a copper A center.</text>
</comment>
<keyword evidence="6 18" id="KW-0679">Respiratory chain</keyword>
<evidence type="ECO:0000256" key="7">
    <source>
        <dbReference type="ARBA" id="ARBA00022692"/>
    </source>
</evidence>
<keyword evidence="8 18" id="KW-0479">Metal-binding</keyword>
<dbReference type="Pfam" id="PF00116">
    <property type="entry name" value="COX2"/>
    <property type="match status" value="1"/>
</dbReference>
<dbReference type="GO" id="GO:0005743">
    <property type="term" value="C:mitochondrial inner membrane"/>
    <property type="evidence" value="ECO:0007669"/>
    <property type="project" value="UniProtKB-SubCell"/>
</dbReference>
<dbReference type="PROSITE" id="PS50999">
    <property type="entry name" value="COX2_TM"/>
    <property type="match status" value="1"/>
</dbReference>
<keyword evidence="12 18" id="KW-0249">Electron transport</keyword>
<comment type="catalytic activity">
    <reaction evidence="17">
        <text>4 Fe(II)-[cytochrome c] + O2 + 8 H(+)(in) = 4 Fe(III)-[cytochrome c] + 2 H2O + 4 H(+)(out)</text>
        <dbReference type="Rhea" id="RHEA:11436"/>
        <dbReference type="Rhea" id="RHEA-COMP:10350"/>
        <dbReference type="Rhea" id="RHEA-COMP:14399"/>
        <dbReference type="ChEBI" id="CHEBI:15377"/>
        <dbReference type="ChEBI" id="CHEBI:15378"/>
        <dbReference type="ChEBI" id="CHEBI:15379"/>
        <dbReference type="ChEBI" id="CHEBI:29033"/>
        <dbReference type="ChEBI" id="CHEBI:29034"/>
        <dbReference type="EC" id="7.1.1.9"/>
    </reaction>
    <physiologicalReaction direction="left-to-right" evidence="17">
        <dbReference type="Rhea" id="RHEA:11437"/>
    </physiologicalReaction>
</comment>
<evidence type="ECO:0000259" key="21">
    <source>
        <dbReference type="PROSITE" id="PS50999"/>
    </source>
</evidence>
<dbReference type="InterPro" id="IPR045187">
    <property type="entry name" value="CcO_II"/>
</dbReference>
<evidence type="ECO:0000256" key="10">
    <source>
        <dbReference type="ARBA" id="ARBA00022842"/>
    </source>
</evidence>
<dbReference type="GO" id="GO:0005507">
    <property type="term" value="F:copper ion binding"/>
    <property type="evidence" value="ECO:0007669"/>
    <property type="project" value="InterPro"/>
</dbReference>
<protein>
    <recommendedName>
        <fullName evidence="4 18">Cytochrome c oxidase subunit 2</fullName>
    </recommendedName>
</protein>
<dbReference type="EMBL" id="AP017703">
    <property type="protein sequence ID" value="BAV82889.1"/>
    <property type="molecule type" value="Genomic_DNA"/>
</dbReference>
<keyword evidence="10" id="KW-0460">Magnesium</keyword>
<evidence type="ECO:0000313" key="22">
    <source>
        <dbReference type="EMBL" id="BAV82889.1"/>
    </source>
</evidence>
<evidence type="ECO:0000256" key="11">
    <source>
        <dbReference type="ARBA" id="ARBA00022967"/>
    </source>
</evidence>
<evidence type="ECO:0000256" key="6">
    <source>
        <dbReference type="ARBA" id="ARBA00022660"/>
    </source>
</evidence>
<dbReference type="InterPro" id="IPR002429">
    <property type="entry name" value="CcO_II-like_C"/>
</dbReference>
<evidence type="ECO:0000256" key="4">
    <source>
        <dbReference type="ARBA" id="ARBA00015946"/>
    </source>
</evidence>
<keyword evidence="14 18" id="KW-0186">Copper</keyword>
<feature type="domain" description="Cytochrome oxidase subunit II copper A binding" evidence="20">
    <location>
        <begin position="103"/>
        <end position="232"/>
    </location>
</feature>
<evidence type="ECO:0000259" key="20">
    <source>
        <dbReference type="PROSITE" id="PS50857"/>
    </source>
</evidence>
<evidence type="ECO:0000256" key="17">
    <source>
        <dbReference type="ARBA" id="ARBA00049512"/>
    </source>
</evidence>
<dbReference type="AlphaFoldDB" id="A0A1E1GJ27"/>
<dbReference type="SUPFAM" id="SSF81464">
    <property type="entry name" value="Cytochrome c oxidase subunit II-like, transmembrane region"/>
    <property type="match status" value="1"/>
</dbReference>
<keyword evidence="16 18" id="KW-0472">Membrane</keyword>
<dbReference type="InterPro" id="IPR011759">
    <property type="entry name" value="Cyt_c_oxidase_su2_TM_dom"/>
</dbReference>
<dbReference type="InterPro" id="IPR001505">
    <property type="entry name" value="Copper_CuA"/>
</dbReference>
<dbReference type="Gene3D" id="2.60.40.420">
    <property type="entry name" value="Cupredoxins - blue copper proteins"/>
    <property type="match status" value="1"/>
</dbReference>
<dbReference type="PROSITE" id="PS50857">
    <property type="entry name" value="COX2_CUA"/>
    <property type="match status" value="1"/>
</dbReference>